<evidence type="ECO:0000256" key="10">
    <source>
        <dbReference type="ARBA" id="ARBA00022915"/>
    </source>
</evidence>
<evidence type="ECO:0000256" key="2">
    <source>
        <dbReference type="ARBA" id="ARBA00004766"/>
    </source>
</evidence>
<dbReference type="AlphaFoldDB" id="A0A9D1PMB2"/>
<dbReference type="InterPro" id="IPR018042">
    <property type="entry name" value="Aspartate_kinase_CS"/>
</dbReference>
<name>A0A9D1PMB2_9BACI</name>
<keyword evidence="15" id="KW-0028">Amino-acid biosynthesis</keyword>
<comment type="caution">
    <text evidence="17">The sequence shown here is derived from an EMBL/GenBank/DDBJ whole genome shotgun (WGS) entry which is preliminary data.</text>
</comment>
<evidence type="ECO:0000256" key="3">
    <source>
        <dbReference type="ARBA" id="ARBA00004986"/>
    </source>
</evidence>
<evidence type="ECO:0000259" key="16">
    <source>
        <dbReference type="PROSITE" id="PS51671"/>
    </source>
</evidence>
<comment type="function">
    <text evidence="1">Catalyzes the phosphorylation of the beta-carboxyl group of aspartic acid with ATP to yield 4-phospho-L-aspartate, which is involved in the branched biosynthetic pathway leading to the biosynthesis of amino acids threonine, isoleucine and methionine.</text>
</comment>
<keyword evidence="8 14" id="KW-0418">Kinase</keyword>
<keyword evidence="6 14" id="KW-0808">Transferase</keyword>
<dbReference type="NCBIfam" id="NF006540">
    <property type="entry name" value="PRK09034.1"/>
    <property type="match status" value="1"/>
</dbReference>
<dbReference type="Pfam" id="PF22468">
    <property type="entry name" value="ACT_9"/>
    <property type="match status" value="1"/>
</dbReference>
<comment type="pathway">
    <text evidence="2 15">Amino-acid biosynthesis; L-lysine biosynthesis via DAP pathway; (S)-tetrahydrodipicolinate from L-aspartate: step 1/4.</text>
</comment>
<comment type="catalytic activity">
    <reaction evidence="12 14">
        <text>L-aspartate + ATP = 4-phospho-L-aspartate + ADP</text>
        <dbReference type="Rhea" id="RHEA:23776"/>
        <dbReference type="ChEBI" id="CHEBI:29991"/>
        <dbReference type="ChEBI" id="CHEBI:30616"/>
        <dbReference type="ChEBI" id="CHEBI:57535"/>
        <dbReference type="ChEBI" id="CHEBI:456216"/>
        <dbReference type="EC" id="2.7.2.4"/>
    </reaction>
</comment>
<dbReference type="InterPro" id="IPR042199">
    <property type="entry name" value="AsparK_Bifunc_asparK/hSer_DH"/>
</dbReference>
<gene>
    <name evidence="17" type="ORF">H9895_08225</name>
</gene>
<dbReference type="InterPro" id="IPR035804">
    <property type="entry name" value="AKIII_YclM_N"/>
</dbReference>
<feature type="binding site" evidence="13">
    <location>
        <position position="119"/>
    </location>
    <ligand>
        <name>substrate</name>
    </ligand>
</feature>
<dbReference type="Proteomes" id="UP000823937">
    <property type="component" value="Unassembled WGS sequence"/>
</dbReference>
<dbReference type="InterPro" id="IPR054352">
    <property type="entry name" value="ACT_Aspartokinase"/>
</dbReference>
<dbReference type="Pfam" id="PF00696">
    <property type="entry name" value="AA_kinase"/>
    <property type="match status" value="1"/>
</dbReference>
<dbReference type="EC" id="2.7.2.4" evidence="14"/>
<dbReference type="InterPro" id="IPR002912">
    <property type="entry name" value="ACT_dom"/>
</dbReference>
<reference evidence="17" key="1">
    <citation type="journal article" date="2021" name="PeerJ">
        <title>Extensive microbial diversity within the chicken gut microbiome revealed by metagenomics and culture.</title>
        <authorList>
            <person name="Gilroy R."/>
            <person name="Ravi A."/>
            <person name="Getino M."/>
            <person name="Pursley I."/>
            <person name="Horton D.L."/>
            <person name="Alikhan N.F."/>
            <person name="Baker D."/>
            <person name="Gharbi K."/>
            <person name="Hall N."/>
            <person name="Watson M."/>
            <person name="Adriaenssens E.M."/>
            <person name="Foster-Nyarko E."/>
            <person name="Jarju S."/>
            <person name="Secka A."/>
            <person name="Antonio M."/>
            <person name="Oren A."/>
            <person name="Chaudhuri R.R."/>
            <person name="La Ragione R."/>
            <person name="Hildebrand F."/>
            <person name="Pallen M.J."/>
        </authorList>
    </citation>
    <scope>NUCLEOTIDE SEQUENCE</scope>
    <source>
        <strain evidence="17">CHK169-2315</strain>
    </source>
</reference>
<evidence type="ECO:0000256" key="5">
    <source>
        <dbReference type="ARBA" id="ARBA00010122"/>
    </source>
</evidence>
<evidence type="ECO:0000256" key="7">
    <source>
        <dbReference type="ARBA" id="ARBA00022741"/>
    </source>
</evidence>
<feature type="binding site" evidence="13">
    <location>
        <begin position="5"/>
        <end position="8"/>
    </location>
    <ligand>
        <name>ATP</name>
        <dbReference type="ChEBI" id="CHEBI:30616"/>
    </ligand>
</feature>
<dbReference type="GO" id="GO:0009089">
    <property type="term" value="P:lysine biosynthetic process via diaminopimelate"/>
    <property type="evidence" value="ECO:0007669"/>
    <property type="project" value="InterPro"/>
</dbReference>
<keyword evidence="11" id="KW-0457">Lysine biosynthesis</keyword>
<evidence type="ECO:0000256" key="8">
    <source>
        <dbReference type="ARBA" id="ARBA00022777"/>
    </source>
</evidence>
<protein>
    <recommendedName>
        <fullName evidence="14">Aspartokinase</fullName>
        <ecNumber evidence="14">2.7.2.4</ecNumber>
    </recommendedName>
</protein>
<dbReference type="InterPro" id="IPR036393">
    <property type="entry name" value="AceGlu_kinase-like_sf"/>
</dbReference>
<evidence type="ECO:0000256" key="6">
    <source>
        <dbReference type="ARBA" id="ARBA00022679"/>
    </source>
</evidence>
<dbReference type="InterPro" id="IPR045865">
    <property type="entry name" value="ACT-like_dom_sf"/>
</dbReference>
<dbReference type="PROSITE" id="PS00324">
    <property type="entry name" value="ASPARTOKINASE"/>
    <property type="match status" value="1"/>
</dbReference>
<evidence type="ECO:0000256" key="14">
    <source>
        <dbReference type="RuleBase" id="RU003448"/>
    </source>
</evidence>
<dbReference type="InterPro" id="IPR005260">
    <property type="entry name" value="Asp_kin_monofn"/>
</dbReference>
<evidence type="ECO:0000256" key="9">
    <source>
        <dbReference type="ARBA" id="ARBA00022840"/>
    </source>
</evidence>
<dbReference type="PANTHER" id="PTHR21499:SF67">
    <property type="entry name" value="ASPARTOKINASE 3"/>
    <property type="match status" value="1"/>
</dbReference>
<evidence type="ECO:0000256" key="13">
    <source>
        <dbReference type="PIRSR" id="PIRSR000726-1"/>
    </source>
</evidence>
<evidence type="ECO:0000256" key="15">
    <source>
        <dbReference type="RuleBase" id="RU004249"/>
    </source>
</evidence>
<dbReference type="SUPFAM" id="SSF53633">
    <property type="entry name" value="Carbamate kinase-like"/>
    <property type="match status" value="1"/>
</dbReference>
<keyword evidence="9 13" id="KW-0067">ATP-binding</keyword>
<comment type="similarity">
    <text evidence="5 14">Belongs to the aspartokinase family.</text>
</comment>
<proteinExistence type="inferred from homology"/>
<comment type="pathway">
    <text evidence="3 15">Amino-acid biosynthesis; L-methionine biosynthesis via de novo pathway; L-homoserine from L-aspartate: step 1/3.</text>
</comment>
<accession>A0A9D1PMB2</accession>
<evidence type="ECO:0000313" key="18">
    <source>
        <dbReference type="Proteomes" id="UP000823937"/>
    </source>
</evidence>
<keyword evidence="7 13" id="KW-0547">Nucleotide-binding</keyword>
<dbReference type="PIRSF" id="PIRSF000726">
    <property type="entry name" value="Asp_kin"/>
    <property type="match status" value="1"/>
</dbReference>
<dbReference type="PROSITE" id="PS51671">
    <property type="entry name" value="ACT"/>
    <property type="match status" value="1"/>
</dbReference>
<dbReference type="FunFam" id="3.40.1160.10:FF:000027">
    <property type="entry name" value="Aspartokinase"/>
    <property type="match status" value="1"/>
</dbReference>
<feature type="domain" description="ACT" evidence="16">
    <location>
        <begin position="388"/>
        <end position="448"/>
    </location>
</feature>
<dbReference type="GO" id="GO:0004072">
    <property type="term" value="F:aspartate kinase activity"/>
    <property type="evidence" value="ECO:0007669"/>
    <property type="project" value="UniProtKB-EC"/>
</dbReference>
<comment type="pathway">
    <text evidence="4 15">Amino-acid biosynthesis; L-threonine biosynthesis; L-threonine from L-aspartate: step 1/5.</text>
</comment>
<organism evidence="17 18">
    <name type="scientific">Candidatus Pseudogracilibacillus intestinigallinarum</name>
    <dbReference type="NCBI Taxonomy" id="2838742"/>
    <lineage>
        <taxon>Bacteria</taxon>
        <taxon>Bacillati</taxon>
        <taxon>Bacillota</taxon>
        <taxon>Bacilli</taxon>
        <taxon>Bacillales</taxon>
        <taxon>Bacillaceae</taxon>
        <taxon>Pseudogracilibacillus</taxon>
    </lineage>
</organism>
<dbReference type="CDD" id="cd04911">
    <property type="entry name" value="ACT_AKiii-YclM-BS_1"/>
    <property type="match status" value="1"/>
</dbReference>
<dbReference type="GO" id="GO:0005524">
    <property type="term" value="F:ATP binding"/>
    <property type="evidence" value="ECO:0007669"/>
    <property type="project" value="UniProtKB-KW"/>
</dbReference>
<dbReference type="FunFam" id="3.30.2130.10:FF:000001">
    <property type="entry name" value="Bifunctional aspartokinase/homoserine dehydrogenase"/>
    <property type="match status" value="1"/>
</dbReference>
<feature type="binding site" evidence="13">
    <location>
        <position position="224"/>
    </location>
    <ligand>
        <name>ATP</name>
        <dbReference type="ChEBI" id="CHEBI:30616"/>
    </ligand>
</feature>
<dbReference type="GO" id="GO:0019877">
    <property type="term" value="P:diaminopimelate biosynthetic process"/>
    <property type="evidence" value="ECO:0007669"/>
    <property type="project" value="UniProtKB-KW"/>
</dbReference>
<dbReference type="GO" id="GO:0005829">
    <property type="term" value="C:cytosol"/>
    <property type="evidence" value="ECO:0007669"/>
    <property type="project" value="TreeGrafter"/>
</dbReference>
<evidence type="ECO:0000256" key="4">
    <source>
        <dbReference type="ARBA" id="ARBA00005139"/>
    </source>
</evidence>
<evidence type="ECO:0000256" key="1">
    <source>
        <dbReference type="ARBA" id="ARBA00003121"/>
    </source>
</evidence>
<dbReference type="InterPro" id="IPR001341">
    <property type="entry name" value="Asp_kinase"/>
</dbReference>
<keyword evidence="10" id="KW-0220">Diaminopimelate biosynthesis</keyword>
<dbReference type="Gene3D" id="3.30.2130.10">
    <property type="entry name" value="VC0802-like"/>
    <property type="match status" value="1"/>
</dbReference>
<feature type="binding site" evidence="13">
    <location>
        <begin position="218"/>
        <end position="219"/>
    </location>
    <ligand>
        <name>ATP</name>
        <dbReference type="ChEBI" id="CHEBI:30616"/>
    </ligand>
</feature>
<dbReference type="Gene3D" id="1.20.120.1320">
    <property type="entry name" value="Aspartokinase, catalytic domain"/>
    <property type="match status" value="1"/>
</dbReference>
<feature type="binding site" evidence="13">
    <location>
        <position position="49"/>
    </location>
    <ligand>
        <name>substrate</name>
    </ligand>
</feature>
<evidence type="ECO:0000256" key="11">
    <source>
        <dbReference type="ARBA" id="ARBA00023154"/>
    </source>
</evidence>
<dbReference type="PANTHER" id="PTHR21499">
    <property type="entry name" value="ASPARTATE KINASE"/>
    <property type="match status" value="1"/>
</dbReference>
<dbReference type="Gene3D" id="3.40.1160.10">
    <property type="entry name" value="Acetylglutamate kinase-like"/>
    <property type="match status" value="1"/>
</dbReference>
<dbReference type="CDD" id="cd04245">
    <property type="entry name" value="AAK_AKiii-YclM-BS"/>
    <property type="match status" value="1"/>
</dbReference>
<dbReference type="SUPFAM" id="SSF55021">
    <property type="entry name" value="ACT-like"/>
    <property type="match status" value="2"/>
</dbReference>
<dbReference type="InterPro" id="IPR001048">
    <property type="entry name" value="Asp/Glu/Uridylate_kinase"/>
</dbReference>
<evidence type="ECO:0000256" key="12">
    <source>
        <dbReference type="ARBA" id="ARBA00047872"/>
    </source>
</evidence>
<sequence>MKVAKFGGSSLANATQFKKVANIVMDDAERKFIVVSAPGKRHDKDYKVTDLLISLGNAFYNKDKYKSYYITIIDRFTKIINELNVDDALVEEIKAKIDATLDASLSYEDLMNQIKALGEDSSAKILSAYLQTLGVNAHYVNPKDAGIIVKNDPHGAQLLKDSYEKIYTLREKDGVLVIPGFFGFTKDGQLATFSRGGSDITGAIVSAGVEATLYENFTDVDSVYAVNPSIVENPHEIKQLTYREMRELSYAGFSVFHDEALIPAFNARIPVCIKNTNNPSAPGTMIVADREIDDKCVVGIASDTGFSSLYVSKFLMNREIGFGRKLFQILENEQVSFEHSPSGIDDMSIIIRDSQLTEEKEQKIVKRIYDELHADFVAFHRDLALIMVVGEGMNEAIGMAQTATTALGEANVNLEMINQGSSEVSMMFGIKANDLHRAIKALYRAYFE</sequence>
<dbReference type="NCBIfam" id="TIGR00657">
    <property type="entry name" value="asp_kinases"/>
    <property type="match status" value="1"/>
</dbReference>
<dbReference type="EMBL" id="DXHX01000123">
    <property type="protein sequence ID" value="HIV75046.1"/>
    <property type="molecule type" value="Genomic_DNA"/>
</dbReference>
<dbReference type="CDD" id="cd04916">
    <property type="entry name" value="ACT_AKiii-YclM-BS_2"/>
    <property type="match status" value="1"/>
</dbReference>
<evidence type="ECO:0000313" key="17">
    <source>
        <dbReference type="EMBL" id="HIV75046.1"/>
    </source>
</evidence>
<dbReference type="GO" id="GO:0009090">
    <property type="term" value="P:homoserine biosynthetic process"/>
    <property type="evidence" value="ECO:0007669"/>
    <property type="project" value="TreeGrafter"/>
</dbReference>
<reference evidence="17" key="2">
    <citation type="submission" date="2021-04" db="EMBL/GenBank/DDBJ databases">
        <authorList>
            <person name="Gilroy R."/>
        </authorList>
    </citation>
    <scope>NUCLEOTIDE SEQUENCE</scope>
    <source>
        <strain evidence="17">CHK169-2315</strain>
    </source>
</reference>